<dbReference type="AlphaFoldDB" id="A0A9D5BTT5"/>
<evidence type="ECO:0000313" key="2">
    <source>
        <dbReference type="EMBL" id="KAJ0960490.1"/>
    </source>
</evidence>
<dbReference type="InterPro" id="IPR043502">
    <property type="entry name" value="DNA/RNA_pol_sf"/>
</dbReference>
<sequence length="287" mass="32068">MKKLFSMSDLGLLSYYLGIEVKQSALGVSLCQSGYAAKILEHSGMKGCNPCQTPMENRLKLSKKSEDPAVDATMYRSIVGSLRYLVNTRPDIAHAVGIVSRFMESPTTQHLTAVKHILRYVSGTLNFGCYYEKMGNLEPKLVGYSDSDLAGDVDDRRSTTGTVFFLGSSLITWLSQKQKIVALSSCEAEYIAATTATCQGIWLARLIADLVKKEPEKFELRIDNTSAISLCKNPVHHERSKHIDTRYHFVRECVEAGKMEVQHVCSEEQCADILTKPLGRIKFLEMR</sequence>
<reference evidence="2 3" key="1">
    <citation type="journal article" date="2022" name="Hortic Res">
        <title>The genome of Dioscorea zingiberensis sheds light on the biosynthesis, origin and evolution of the medicinally important diosgenin saponins.</title>
        <authorList>
            <person name="Li Y."/>
            <person name="Tan C."/>
            <person name="Li Z."/>
            <person name="Guo J."/>
            <person name="Li S."/>
            <person name="Chen X."/>
            <person name="Wang C."/>
            <person name="Dai X."/>
            <person name="Yang H."/>
            <person name="Song W."/>
            <person name="Hou L."/>
            <person name="Xu J."/>
            <person name="Tong Z."/>
            <person name="Xu A."/>
            <person name="Yuan X."/>
            <person name="Wang W."/>
            <person name="Yang Q."/>
            <person name="Chen L."/>
            <person name="Sun Z."/>
            <person name="Wang K."/>
            <person name="Pan B."/>
            <person name="Chen J."/>
            <person name="Bao Y."/>
            <person name="Liu F."/>
            <person name="Qi X."/>
            <person name="Gang D.R."/>
            <person name="Wen J."/>
            <person name="Li J."/>
        </authorList>
    </citation>
    <scope>NUCLEOTIDE SEQUENCE [LARGE SCALE GENOMIC DNA]</scope>
    <source>
        <strain evidence="2">Dzin_1.0</strain>
    </source>
</reference>
<accession>A0A9D5BTT5</accession>
<proteinExistence type="predicted"/>
<dbReference type="Proteomes" id="UP001085076">
    <property type="component" value="Unassembled WGS sequence"/>
</dbReference>
<organism evidence="2 3">
    <name type="scientific">Dioscorea zingiberensis</name>
    <dbReference type="NCBI Taxonomy" id="325984"/>
    <lineage>
        <taxon>Eukaryota</taxon>
        <taxon>Viridiplantae</taxon>
        <taxon>Streptophyta</taxon>
        <taxon>Embryophyta</taxon>
        <taxon>Tracheophyta</taxon>
        <taxon>Spermatophyta</taxon>
        <taxon>Magnoliopsida</taxon>
        <taxon>Liliopsida</taxon>
        <taxon>Dioscoreales</taxon>
        <taxon>Dioscoreaceae</taxon>
        <taxon>Dioscorea</taxon>
    </lineage>
</organism>
<dbReference type="EMBL" id="JAGGNH010000078">
    <property type="protein sequence ID" value="KAJ0960490.1"/>
    <property type="molecule type" value="Genomic_DNA"/>
</dbReference>
<dbReference type="PANTHER" id="PTHR11439:SF515">
    <property type="entry name" value="GAG-POL POLYPROTEIN"/>
    <property type="match status" value="1"/>
</dbReference>
<dbReference type="OrthoDB" id="443140at2759"/>
<dbReference type="InterPro" id="IPR013103">
    <property type="entry name" value="RVT_2"/>
</dbReference>
<name>A0A9D5BTT5_9LILI</name>
<evidence type="ECO:0000313" key="3">
    <source>
        <dbReference type="Proteomes" id="UP001085076"/>
    </source>
</evidence>
<evidence type="ECO:0000259" key="1">
    <source>
        <dbReference type="Pfam" id="PF07727"/>
    </source>
</evidence>
<dbReference type="PANTHER" id="PTHR11439">
    <property type="entry name" value="GAG-POL-RELATED RETROTRANSPOSON"/>
    <property type="match status" value="1"/>
</dbReference>
<comment type="caution">
    <text evidence="2">The sequence shown here is derived from an EMBL/GenBank/DDBJ whole genome shotgun (WGS) entry which is preliminary data.</text>
</comment>
<protein>
    <recommendedName>
        <fullName evidence="1">Reverse transcriptase Ty1/copia-type domain-containing protein</fullName>
    </recommendedName>
</protein>
<keyword evidence="3" id="KW-1185">Reference proteome</keyword>
<dbReference type="Pfam" id="PF07727">
    <property type="entry name" value="RVT_2"/>
    <property type="match status" value="1"/>
</dbReference>
<dbReference type="CDD" id="cd09272">
    <property type="entry name" value="RNase_HI_RT_Ty1"/>
    <property type="match status" value="1"/>
</dbReference>
<gene>
    <name evidence="2" type="ORF">J5N97_001649</name>
</gene>
<feature type="domain" description="Reverse transcriptase Ty1/copia-type" evidence="1">
    <location>
        <begin position="1"/>
        <end position="56"/>
    </location>
</feature>
<dbReference type="SUPFAM" id="SSF56672">
    <property type="entry name" value="DNA/RNA polymerases"/>
    <property type="match status" value="1"/>
</dbReference>